<feature type="transmembrane region" description="Helical" evidence="2">
    <location>
        <begin position="20"/>
        <end position="38"/>
    </location>
</feature>
<sequence length="363" mass="38585">MPVLALEAVAGYGGASGASVLNVLVASAMVVALVLLLLRRVRRWTNPVLWLVIVVLLGGTAHFARSPLAAIANARFFAADPGYAAAASPFDGRSLYIPDPCWLARGALGAMDWTSDGQCGLPVAERLRSGDLDFIETGTDPILRFDLRIGDPACHAGADQRPPSLTTMISAPFAVCVIGRPVPASTADHRIDQTPGTVPAPGDASYTAVTLRRVASDTLIDRFDSWPGATPYGGDTPPPEARRPSGPLAAFLAPPPPRPDDFQRIVSDRLFAAWGVDEQSLRAGARNPLQSQRAETIWFACRDDVLPMLTPETVAALRDGAANLFPDQPNWRYPDDCPAFSRRGVDAAAAVADIALPDPVLRP</sequence>
<protein>
    <submittedName>
        <fullName evidence="3">Uncharacterized protein</fullName>
    </submittedName>
</protein>
<evidence type="ECO:0000313" key="4">
    <source>
        <dbReference type="Proteomes" id="UP000199283"/>
    </source>
</evidence>
<dbReference type="OrthoDB" id="7658737at2"/>
<proteinExistence type="predicted"/>
<reference evidence="3 4" key="1">
    <citation type="submission" date="2016-10" db="EMBL/GenBank/DDBJ databases">
        <authorList>
            <person name="de Groot N.N."/>
        </authorList>
    </citation>
    <scope>NUCLEOTIDE SEQUENCE [LARGE SCALE GENOMIC DNA]</scope>
    <source>
        <strain evidence="3 4">DSM 14858</strain>
    </source>
</reference>
<dbReference type="Proteomes" id="UP000199283">
    <property type="component" value="Unassembled WGS sequence"/>
</dbReference>
<feature type="region of interest" description="Disordered" evidence="1">
    <location>
        <begin position="225"/>
        <end position="248"/>
    </location>
</feature>
<name>A0A1H7IR50_9RHOB</name>
<dbReference type="EMBL" id="FNZQ01000001">
    <property type="protein sequence ID" value="SEK64878.1"/>
    <property type="molecule type" value="Genomic_DNA"/>
</dbReference>
<evidence type="ECO:0000313" key="3">
    <source>
        <dbReference type="EMBL" id="SEK64878.1"/>
    </source>
</evidence>
<feature type="transmembrane region" description="Helical" evidence="2">
    <location>
        <begin position="47"/>
        <end position="64"/>
    </location>
</feature>
<dbReference type="STRING" id="188906.SAMN04488526_1145"/>
<keyword evidence="4" id="KW-1185">Reference proteome</keyword>
<keyword evidence="2" id="KW-0812">Transmembrane</keyword>
<evidence type="ECO:0000256" key="1">
    <source>
        <dbReference type="SAM" id="MobiDB-lite"/>
    </source>
</evidence>
<dbReference type="RefSeq" id="WP_092760526.1">
    <property type="nucleotide sequence ID" value="NZ_FNZQ01000001.1"/>
</dbReference>
<organism evidence="3 4">
    <name type="scientific">Jannaschia helgolandensis</name>
    <dbReference type="NCBI Taxonomy" id="188906"/>
    <lineage>
        <taxon>Bacteria</taxon>
        <taxon>Pseudomonadati</taxon>
        <taxon>Pseudomonadota</taxon>
        <taxon>Alphaproteobacteria</taxon>
        <taxon>Rhodobacterales</taxon>
        <taxon>Roseobacteraceae</taxon>
        <taxon>Jannaschia</taxon>
    </lineage>
</organism>
<evidence type="ECO:0000256" key="2">
    <source>
        <dbReference type="SAM" id="Phobius"/>
    </source>
</evidence>
<dbReference type="AlphaFoldDB" id="A0A1H7IR50"/>
<accession>A0A1H7IR50</accession>
<keyword evidence="2" id="KW-0472">Membrane</keyword>
<keyword evidence="2" id="KW-1133">Transmembrane helix</keyword>
<gene>
    <name evidence="3" type="ORF">SAMN04488526_1145</name>
</gene>